<feature type="transmembrane region" description="Helical" evidence="2">
    <location>
        <begin position="264"/>
        <end position="285"/>
    </location>
</feature>
<dbReference type="Proteomes" id="UP000218811">
    <property type="component" value="Unassembled WGS sequence"/>
</dbReference>
<feature type="compositionally biased region" description="Polar residues" evidence="1">
    <location>
        <begin position="319"/>
        <end position="332"/>
    </location>
</feature>
<keyword evidence="2" id="KW-0812">Transmembrane</keyword>
<evidence type="ECO:0000313" key="4">
    <source>
        <dbReference type="EMBL" id="PCH44981.1"/>
    </source>
</evidence>
<organism evidence="4 5">
    <name type="scientific">Wolfiporia cocos (strain MD-104)</name>
    <name type="common">Brown rot fungus</name>
    <dbReference type="NCBI Taxonomy" id="742152"/>
    <lineage>
        <taxon>Eukaryota</taxon>
        <taxon>Fungi</taxon>
        <taxon>Dikarya</taxon>
        <taxon>Basidiomycota</taxon>
        <taxon>Agaricomycotina</taxon>
        <taxon>Agaricomycetes</taxon>
        <taxon>Polyporales</taxon>
        <taxon>Phaeolaceae</taxon>
        <taxon>Wolfiporia</taxon>
    </lineage>
</organism>
<dbReference type="Pfam" id="PF20152">
    <property type="entry name" value="DUF6534"/>
    <property type="match status" value="1"/>
</dbReference>
<feature type="domain" description="DUF6534" evidence="3">
    <location>
        <begin position="187"/>
        <end position="253"/>
    </location>
</feature>
<evidence type="ECO:0000313" key="5">
    <source>
        <dbReference type="Proteomes" id="UP000218811"/>
    </source>
</evidence>
<sequence>MGELDATYGAVLIGVFASAVLYGVTNVQVYVFFREYPRDVIWNKVAVSWLWLLDSVHLALCFHMVYWYLITNYARPTQLLLVVWSFKAQIILDVSITRRHSWIRLYVIRVWKLNAVASKELGLAKLTMPILVSFAMLAGYEREPLRALVPPAAAALVLCWAITRYSYYTEFSEPKNMWVTYYPLATATAVDAVIATCLCRLLVRCKTGFRETDSIISRLMFYTLNTGFITSLCSLLAIVMMAVFPHDFAMISVEFSLTKGDSIIVQFAYLQLLSIIIRSVHQFLYGHPLHLDVRRFNARKSLRFSGPNSKDLSPRYLTATDTSDRTSNSALNSEHGHTHPFPGKSRYGPDRGAVAVKINKDIVSEELGYKGHVERDNVELNPLPNL</sequence>
<proteinExistence type="predicted"/>
<keyword evidence="2" id="KW-1133">Transmembrane helix</keyword>
<keyword evidence="2" id="KW-0472">Membrane</keyword>
<feature type="transmembrane region" description="Helical" evidence="2">
    <location>
        <begin position="224"/>
        <end position="244"/>
    </location>
</feature>
<evidence type="ECO:0000256" key="1">
    <source>
        <dbReference type="SAM" id="MobiDB-lite"/>
    </source>
</evidence>
<dbReference type="InterPro" id="IPR045339">
    <property type="entry name" value="DUF6534"/>
</dbReference>
<gene>
    <name evidence="4" type="ORF">WOLCODRAFT_19294</name>
</gene>
<name>A0A2H3JSQ6_WOLCO</name>
<feature type="region of interest" description="Disordered" evidence="1">
    <location>
        <begin position="313"/>
        <end position="348"/>
    </location>
</feature>
<dbReference type="OrthoDB" id="2535105at2759"/>
<feature type="transmembrane region" description="Helical" evidence="2">
    <location>
        <begin position="147"/>
        <end position="167"/>
    </location>
</feature>
<feature type="transmembrane region" description="Helical" evidence="2">
    <location>
        <begin position="121"/>
        <end position="140"/>
    </location>
</feature>
<dbReference type="AlphaFoldDB" id="A0A2H3JSQ6"/>
<dbReference type="PANTHER" id="PTHR40465:SF1">
    <property type="entry name" value="DUF6534 DOMAIN-CONTAINING PROTEIN"/>
    <property type="match status" value="1"/>
</dbReference>
<protein>
    <recommendedName>
        <fullName evidence="3">DUF6534 domain-containing protein</fullName>
    </recommendedName>
</protein>
<feature type="transmembrane region" description="Helical" evidence="2">
    <location>
        <begin position="179"/>
        <end position="203"/>
    </location>
</feature>
<feature type="transmembrane region" description="Helical" evidence="2">
    <location>
        <begin position="6"/>
        <end position="33"/>
    </location>
</feature>
<feature type="transmembrane region" description="Helical" evidence="2">
    <location>
        <begin position="45"/>
        <end position="69"/>
    </location>
</feature>
<keyword evidence="5" id="KW-1185">Reference proteome</keyword>
<dbReference type="STRING" id="742152.A0A2H3JSQ6"/>
<dbReference type="PANTHER" id="PTHR40465">
    <property type="entry name" value="CHROMOSOME 1, WHOLE GENOME SHOTGUN SEQUENCE"/>
    <property type="match status" value="1"/>
</dbReference>
<evidence type="ECO:0000259" key="3">
    <source>
        <dbReference type="Pfam" id="PF20152"/>
    </source>
</evidence>
<accession>A0A2H3JSQ6</accession>
<reference evidence="4 5" key="1">
    <citation type="journal article" date="2012" name="Science">
        <title>The Paleozoic origin of enzymatic lignin decomposition reconstructed from 31 fungal genomes.</title>
        <authorList>
            <person name="Floudas D."/>
            <person name="Binder M."/>
            <person name="Riley R."/>
            <person name="Barry K."/>
            <person name="Blanchette R.A."/>
            <person name="Henrissat B."/>
            <person name="Martinez A.T."/>
            <person name="Otillar R."/>
            <person name="Spatafora J.W."/>
            <person name="Yadav J.S."/>
            <person name="Aerts A."/>
            <person name="Benoit I."/>
            <person name="Boyd A."/>
            <person name="Carlson A."/>
            <person name="Copeland A."/>
            <person name="Coutinho P.M."/>
            <person name="de Vries R.P."/>
            <person name="Ferreira P."/>
            <person name="Findley K."/>
            <person name="Foster B."/>
            <person name="Gaskell J."/>
            <person name="Glotzer D."/>
            <person name="Gorecki P."/>
            <person name="Heitman J."/>
            <person name="Hesse C."/>
            <person name="Hori C."/>
            <person name="Igarashi K."/>
            <person name="Jurgens J.A."/>
            <person name="Kallen N."/>
            <person name="Kersten P."/>
            <person name="Kohler A."/>
            <person name="Kuees U."/>
            <person name="Kumar T.K.A."/>
            <person name="Kuo A."/>
            <person name="LaButti K."/>
            <person name="Larrondo L.F."/>
            <person name="Lindquist E."/>
            <person name="Ling A."/>
            <person name="Lombard V."/>
            <person name="Lucas S."/>
            <person name="Lundell T."/>
            <person name="Martin R."/>
            <person name="McLaughlin D.J."/>
            <person name="Morgenstern I."/>
            <person name="Morin E."/>
            <person name="Murat C."/>
            <person name="Nagy L.G."/>
            <person name="Nolan M."/>
            <person name="Ohm R.A."/>
            <person name="Patyshakuliyeva A."/>
            <person name="Rokas A."/>
            <person name="Ruiz-Duenas F.J."/>
            <person name="Sabat G."/>
            <person name="Salamov A."/>
            <person name="Samejima M."/>
            <person name="Schmutz J."/>
            <person name="Slot J.C."/>
            <person name="St John F."/>
            <person name="Stenlid J."/>
            <person name="Sun H."/>
            <person name="Sun S."/>
            <person name="Syed K."/>
            <person name="Tsang A."/>
            <person name="Wiebenga A."/>
            <person name="Young D."/>
            <person name="Pisabarro A."/>
            <person name="Eastwood D.C."/>
            <person name="Martin F."/>
            <person name="Cullen D."/>
            <person name="Grigoriev I.V."/>
            <person name="Hibbett D.S."/>
        </authorList>
    </citation>
    <scope>NUCLEOTIDE SEQUENCE [LARGE SCALE GENOMIC DNA]</scope>
    <source>
        <strain evidence="4 5">MD-104</strain>
    </source>
</reference>
<evidence type="ECO:0000256" key="2">
    <source>
        <dbReference type="SAM" id="Phobius"/>
    </source>
</evidence>
<dbReference type="EMBL" id="KB468168">
    <property type="protein sequence ID" value="PCH44981.1"/>
    <property type="molecule type" value="Genomic_DNA"/>
</dbReference>